<comment type="similarity">
    <text evidence="1">Belongs to the carbohydrate kinase PfkB family.</text>
</comment>
<dbReference type="OrthoDB" id="26949at2157"/>
<dbReference type="KEGG" id="abri:DFR85_00930"/>
<dbReference type="EMBL" id="CP029289">
    <property type="protein sequence ID" value="AWR93384.1"/>
    <property type="molecule type" value="Genomic_DNA"/>
</dbReference>
<reference evidence="5 6" key="1">
    <citation type="submission" date="2018-05" db="EMBL/GenBank/DDBJ databases">
        <title>Complete Genome Sequences of Extremely Thermoacidophilic, Metal-Mobilizing Type-Strain Members of the Archaeal Family Sulfolobaceae: Acidianus brierleyi DSM-1651T, Acidianus sulfidivorans DSM-18786T, Metallosphaera hakonensis DSM-7519T, and Metallosphaera prunae DSM-10039T.</title>
        <authorList>
            <person name="Counts J.A."/>
            <person name="Kelly R.M."/>
        </authorList>
    </citation>
    <scope>NUCLEOTIDE SEQUENCE [LARGE SCALE GENOMIC DNA]</scope>
    <source>
        <strain evidence="5 6">DSM 1651</strain>
    </source>
</reference>
<sequence>MKPIHLAVGKFNVDVIVKVNKIPEIDFSLNTDVFEILPGGSATNYCVAVTRLGHTSKLLSKVSKTEIVKPLMAHLAEEGVGLDLVEEINSPPNYALILLRENGNISMIRRTSNSLLPTAEDVAKYNRIFDVTHFASIPANVISKVSKLITYDPGAYSKAYEGEKVDILFVNKKEYADVKNKINAKLTVIKKGSEGAMIYGDDEECYSEALKTDVIDTTGAGDVFDAAFNVFYLNGNNLEDVLRYANVSAGLKVSRIGGTSSPTLEEVVQTLKKVKINAKCR</sequence>
<accession>A0A2U9IBK7</accession>
<dbReference type="Gene3D" id="3.40.1190.20">
    <property type="match status" value="1"/>
</dbReference>
<dbReference type="GO" id="GO:0016301">
    <property type="term" value="F:kinase activity"/>
    <property type="evidence" value="ECO:0007669"/>
    <property type="project" value="UniProtKB-KW"/>
</dbReference>
<organism evidence="5 6">
    <name type="scientific">Acidianus brierleyi</name>
    <dbReference type="NCBI Taxonomy" id="41673"/>
    <lineage>
        <taxon>Archaea</taxon>
        <taxon>Thermoproteota</taxon>
        <taxon>Thermoprotei</taxon>
        <taxon>Sulfolobales</taxon>
        <taxon>Sulfolobaceae</taxon>
        <taxon>Acidianus</taxon>
    </lineage>
</organism>
<dbReference type="SUPFAM" id="SSF53613">
    <property type="entry name" value="Ribokinase-like"/>
    <property type="match status" value="1"/>
</dbReference>
<dbReference type="AlphaFoldDB" id="A0A2U9IBK7"/>
<proteinExistence type="inferred from homology"/>
<dbReference type="PANTHER" id="PTHR10584">
    <property type="entry name" value="SUGAR KINASE"/>
    <property type="match status" value="1"/>
</dbReference>
<dbReference type="PANTHER" id="PTHR10584:SF166">
    <property type="entry name" value="RIBOKINASE"/>
    <property type="match status" value="1"/>
</dbReference>
<evidence type="ECO:0000313" key="6">
    <source>
        <dbReference type="Proteomes" id="UP000248044"/>
    </source>
</evidence>
<feature type="domain" description="Carbohydrate kinase PfkB" evidence="4">
    <location>
        <begin position="7"/>
        <end position="261"/>
    </location>
</feature>
<evidence type="ECO:0000256" key="1">
    <source>
        <dbReference type="ARBA" id="ARBA00010688"/>
    </source>
</evidence>
<keyword evidence="6" id="KW-1185">Reference proteome</keyword>
<name>A0A2U9IBK7_9CREN</name>
<dbReference type="Pfam" id="PF00294">
    <property type="entry name" value="PfkB"/>
    <property type="match status" value="1"/>
</dbReference>
<keyword evidence="2" id="KW-0808">Transferase</keyword>
<dbReference type="PRINTS" id="PR00990">
    <property type="entry name" value="RIBOKINASE"/>
</dbReference>
<dbReference type="InterPro" id="IPR002139">
    <property type="entry name" value="Ribo/fructo_kinase"/>
</dbReference>
<dbReference type="GO" id="GO:0006796">
    <property type="term" value="P:phosphate-containing compound metabolic process"/>
    <property type="evidence" value="ECO:0007669"/>
    <property type="project" value="UniProtKB-ARBA"/>
</dbReference>
<dbReference type="InterPro" id="IPR029056">
    <property type="entry name" value="Ribokinase-like"/>
</dbReference>
<evidence type="ECO:0000256" key="3">
    <source>
        <dbReference type="ARBA" id="ARBA00022777"/>
    </source>
</evidence>
<evidence type="ECO:0000313" key="5">
    <source>
        <dbReference type="EMBL" id="AWR93384.1"/>
    </source>
</evidence>
<dbReference type="RefSeq" id="WP_110269268.1">
    <property type="nucleotide sequence ID" value="NZ_CP029289.2"/>
</dbReference>
<evidence type="ECO:0000256" key="2">
    <source>
        <dbReference type="ARBA" id="ARBA00022679"/>
    </source>
</evidence>
<keyword evidence="3 5" id="KW-0418">Kinase</keyword>
<evidence type="ECO:0000259" key="4">
    <source>
        <dbReference type="Pfam" id="PF00294"/>
    </source>
</evidence>
<gene>
    <name evidence="5" type="ORF">DFR85_00930</name>
</gene>
<protein>
    <submittedName>
        <fullName evidence="5">Sugar kinase</fullName>
    </submittedName>
</protein>
<dbReference type="InterPro" id="IPR011611">
    <property type="entry name" value="PfkB_dom"/>
</dbReference>
<dbReference type="Proteomes" id="UP000248044">
    <property type="component" value="Chromosome"/>
</dbReference>
<dbReference type="GeneID" id="36830676"/>